<feature type="active site" evidence="4">
    <location>
        <position position="39"/>
    </location>
</feature>
<feature type="active site" evidence="4">
    <location>
        <position position="12"/>
    </location>
</feature>
<dbReference type="PIRSF" id="PIRSF036461">
    <property type="entry name" value="Chmtx_methlestr"/>
    <property type="match status" value="1"/>
</dbReference>
<name>A0A3S1BZD2_9CYAN</name>
<evidence type="ECO:0000313" key="6">
    <source>
        <dbReference type="EMBL" id="RUS97448.1"/>
    </source>
</evidence>
<dbReference type="GO" id="GO:0005737">
    <property type="term" value="C:cytoplasm"/>
    <property type="evidence" value="ECO:0007669"/>
    <property type="project" value="InterPro"/>
</dbReference>
<dbReference type="Proteomes" id="UP000271624">
    <property type="component" value="Unassembled WGS sequence"/>
</dbReference>
<reference evidence="6" key="2">
    <citation type="journal article" date="2019" name="Genome Biol. Evol.">
        <title>Day and night: Metabolic profiles and evolutionary relationships of six axenic non-marine cyanobacteria.</title>
        <authorList>
            <person name="Will S.E."/>
            <person name="Henke P."/>
            <person name="Boedeker C."/>
            <person name="Huang S."/>
            <person name="Brinkmann H."/>
            <person name="Rohde M."/>
            <person name="Jarek M."/>
            <person name="Friedl T."/>
            <person name="Seufert S."/>
            <person name="Schumacher M."/>
            <person name="Overmann J."/>
            <person name="Neumann-Schaal M."/>
            <person name="Petersen J."/>
        </authorList>
    </citation>
    <scope>NUCLEOTIDE SEQUENCE [LARGE SCALE GENOMIC DNA]</scope>
    <source>
        <strain evidence="6">PCC 7102</strain>
    </source>
</reference>
<dbReference type="GO" id="GO:0008984">
    <property type="term" value="F:protein-glutamate methylesterase activity"/>
    <property type="evidence" value="ECO:0007669"/>
    <property type="project" value="UniProtKB-EC"/>
</dbReference>
<dbReference type="EMBL" id="RSCL01000032">
    <property type="protein sequence ID" value="RUS97448.1"/>
    <property type="molecule type" value="Genomic_DNA"/>
</dbReference>
<dbReference type="InterPro" id="IPR035909">
    <property type="entry name" value="CheB_C"/>
</dbReference>
<dbReference type="CDD" id="cd16433">
    <property type="entry name" value="CheB"/>
    <property type="match status" value="1"/>
</dbReference>
<keyword evidence="4" id="KW-0145">Chemotaxis</keyword>
<dbReference type="EC" id="3.1.1.61" evidence="2"/>
<dbReference type="OrthoDB" id="9793421at2"/>
<proteinExistence type="predicted"/>
<dbReference type="AlphaFoldDB" id="A0A3S1BZD2"/>
<comment type="catalytic activity">
    <reaction evidence="3">
        <text>[protein]-L-glutamate 5-O-methyl ester + H2O = L-glutamyl-[protein] + methanol + H(+)</text>
        <dbReference type="Rhea" id="RHEA:23236"/>
        <dbReference type="Rhea" id="RHEA-COMP:10208"/>
        <dbReference type="Rhea" id="RHEA-COMP:10311"/>
        <dbReference type="ChEBI" id="CHEBI:15377"/>
        <dbReference type="ChEBI" id="CHEBI:15378"/>
        <dbReference type="ChEBI" id="CHEBI:17790"/>
        <dbReference type="ChEBI" id="CHEBI:29973"/>
        <dbReference type="ChEBI" id="CHEBI:82795"/>
        <dbReference type="EC" id="3.1.1.61"/>
    </reaction>
</comment>
<dbReference type="PROSITE" id="PS50122">
    <property type="entry name" value="CHEB"/>
    <property type="match status" value="1"/>
</dbReference>
<dbReference type="InterPro" id="IPR011247">
    <property type="entry name" value="Chemotax_prot-Glu_Me-esterase"/>
</dbReference>
<evidence type="ECO:0000259" key="5">
    <source>
        <dbReference type="PROSITE" id="PS50122"/>
    </source>
</evidence>
<reference evidence="6" key="1">
    <citation type="submission" date="2018-12" db="EMBL/GenBank/DDBJ databases">
        <authorList>
            <person name="Will S."/>
            <person name="Neumann-Schaal M."/>
            <person name="Henke P."/>
        </authorList>
    </citation>
    <scope>NUCLEOTIDE SEQUENCE</scope>
    <source>
        <strain evidence="6">PCC 7102</strain>
    </source>
</reference>
<sequence>MPNHDIIVVGASAGGVEALTYLVKNLPSDLNAIIFVILHVPSEGTSVLPKILNRAKRLPAHHPKDGEVIEPGHIYVAPPGYHLLVKSGYVNLVRGPKENNHRPAIDPTFRTAARAYDGRVIGVILTGALDDGTAGLAAVKIRGGIAVVQDPSDALYSGMPSSAIENVDDIDHIVPLSSIPSLLVDLVNTPVKTKKQQHVPELMNYESDMAEFSVTRLHSDDKPGIPSGYGCPDCGGTLWELQEEGIFRFRCRTGHAYSPETLLAKQSDALEDALWIAFRALEEKASLSRRMSKRMRERNQNLSAQRLEQDALDTEARADVIRSVLIQNGGAQEEIVNSFNQPSNNRKSTNE</sequence>
<evidence type="ECO:0000256" key="3">
    <source>
        <dbReference type="ARBA" id="ARBA00048267"/>
    </source>
</evidence>
<organism evidence="6 7">
    <name type="scientific">Dulcicalothrix desertica PCC 7102</name>
    <dbReference type="NCBI Taxonomy" id="232991"/>
    <lineage>
        <taxon>Bacteria</taxon>
        <taxon>Bacillati</taxon>
        <taxon>Cyanobacteriota</taxon>
        <taxon>Cyanophyceae</taxon>
        <taxon>Nostocales</taxon>
        <taxon>Calotrichaceae</taxon>
        <taxon>Dulcicalothrix</taxon>
    </lineage>
</organism>
<dbReference type="PANTHER" id="PTHR42872">
    <property type="entry name" value="PROTEIN-GLUTAMATE METHYLESTERASE/PROTEIN-GLUTAMINE GLUTAMINASE"/>
    <property type="match status" value="1"/>
</dbReference>
<evidence type="ECO:0000256" key="4">
    <source>
        <dbReference type="PROSITE-ProRule" id="PRU00050"/>
    </source>
</evidence>
<evidence type="ECO:0000256" key="2">
    <source>
        <dbReference type="ARBA" id="ARBA00039140"/>
    </source>
</evidence>
<comment type="caution">
    <text evidence="6">The sequence shown here is derived from an EMBL/GenBank/DDBJ whole genome shotgun (WGS) entry which is preliminary data.</text>
</comment>
<dbReference type="RefSeq" id="WP_127086421.1">
    <property type="nucleotide sequence ID" value="NZ_RSCL01000032.1"/>
</dbReference>
<dbReference type="PANTHER" id="PTHR42872:SF6">
    <property type="entry name" value="PROTEIN-GLUTAMATE METHYLESTERASE_PROTEIN-GLUTAMINE GLUTAMINASE"/>
    <property type="match status" value="1"/>
</dbReference>
<accession>A0A3S1BZD2</accession>
<protein>
    <recommendedName>
        <fullName evidence="2">protein-glutamate methylesterase</fullName>
        <ecNumber evidence="2">3.1.1.61</ecNumber>
    </recommendedName>
</protein>
<dbReference type="Pfam" id="PF01339">
    <property type="entry name" value="CheB_methylest"/>
    <property type="match status" value="1"/>
</dbReference>
<dbReference type="GO" id="GO:0006935">
    <property type="term" value="P:chemotaxis"/>
    <property type="evidence" value="ECO:0007669"/>
    <property type="project" value="UniProtKB-UniRule"/>
</dbReference>
<keyword evidence="1 4" id="KW-0378">Hydrolase</keyword>
<dbReference type="GO" id="GO:0000156">
    <property type="term" value="F:phosphorelay response regulator activity"/>
    <property type="evidence" value="ECO:0007669"/>
    <property type="project" value="InterPro"/>
</dbReference>
<keyword evidence="7" id="KW-1185">Reference proteome</keyword>
<evidence type="ECO:0000256" key="1">
    <source>
        <dbReference type="ARBA" id="ARBA00022801"/>
    </source>
</evidence>
<dbReference type="SUPFAM" id="SSF52738">
    <property type="entry name" value="Methylesterase CheB, C-terminal domain"/>
    <property type="match status" value="1"/>
</dbReference>
<feature type="domain" description="CheB-type methylesterase" evidence="5">
    <location>
        <begin position="1"/>
        <end position="190"/>
    </location>
</feature>
<evidence type="ECO:0000313" key="7">
    <source>
        <dbReference type="Proteomes" id="UP000271624"/>
    </source>
</evidence>
<gene>
    <name evidence="6" type="ORF">DSM106972_083960</name>
</gene>
<feature type="active site" evidence="4">
    <location>
        <position position="131"/>
    </location>
</feature>
<dbReference type="InterPro" id="IPR000673">
    <property type="entry name" value="Sig_transdc_resp-reg_Me-estase"/>
</dbReference>
<dbReference type="Gene3D" id="3.40.50.180">
    <property type="entry name" value="Methylesterase CheB, C-terminal domain"/>
    <property type="match status" value="1"/>
</dbReference>